<sequence>MRILLQRAKNASVIVDGEKKCEVQIGFVCFVGFRKDDKDDGLNWAIRKLLSLFLWEADDGTPWKKSIDDVDGGIIFVYDSNLNATVDSQNYPTFENVMPEEQSKQWYDKLIQKVSSQYKADHVFAQPFGQKMQVDFINDGPLTINIDSFNRK</sequence>
<comment type="similarity">
    <text evidence="1">Belongs to the DTD family.</text>
</comment>
<evidence type="ECO:0000256" key="3">
    <source>
        <dbReference type="ARBA" id="ARBA00047676"/>
    </source>
</evidence>
<dbReference type="InterPro" id="IPR023509">
    <property type="entry name" value="DTD-like_sf"/>
</dbReference>
<dbReference type="PANTHER" id="PTHR10472">
    <property type="entry name" value="D-TYROSYL-TRNA TYR DEACYLASE"/>
    <property type="match status" value="1"/>
</dbReference>
<organism evidence="5 6">
    <name type="scientific">Tritrichomonas musculus</name>
    <dbReference type="NCBI Taxonomy" id="1915356"/>
    <lineage>
        <taxon>Eukaryota</taxon>
        <taxon>Metamonada</taxon>
        <taxon>Parabasalia</taxon>
        <taxon>Tritrichomonadida</taxon>
        <taxon>Tritrichomonadidae</taxon>
        <taxon>Tritrichomonas</taxon>
    </lineage>
</organism>
<dbReference type="Pfam" id="PF02580">
    <property type="entry name" value="Tyr_Deacylase"/>
    <property type="match status" value="1"/>
</dbReference>
<gene>
    <name evidence="5" type="ORF">M9Y10_038002</name>
</gene>
<dbReference type="InterPro" id="IPR003732">
    <property type="entry name" value="Daa-tRNA_deacyls_DTD"/>
</dbReference>
<protein>
    <recommendedName>
        <fullName evidence="2">D-aminoacyl-tRNA deacylase</fullName>
        <ecNumber evidence="2">3.1.1.96</ecNumber>
    </recommendedName>
</protein>
<dbReference type="PANTHER" id="PTHR10472:SF5">
    <property type="entry name" value="D-AMINOACYL-TRNA DEACYLASE 1"/>
    <property type="match status" value="1"/>
</dbReference>
<evidence type="ECO:0000256" key="2">
    <source>
        <dbReference type="ARBA" id="ARBA00013056"/>
    </source>
</evidence>
<comment type="catalytic activity">
    <reaction evidence="3">
        <text>glycyl-tRNA(Ala) + H2O = tRNA(Ala) + glycine + H(+)</text>
        <dbReference type="Rhea" id="RHEA:53744"/>
        <dbReference type="Rhea" id="RHEA-COMP:9657"/>
        <dbReference type="Rhea" id="RHEA-COMP:13640"/>
        <dbReference type="ChEBI" id="CHEBI:15377"/>
        <dbReference type="ChEBI" id="CHEBI:15378"/>
        <dbReference type="ChEBI" id="CHEBI:57305"/>
        <dbReference type="ChEBI" id="CHEBI:78442"/>
        <dbReference type="ChEBI" id="CHEBI:78522"/>
        <dbReference type="EC" id="3.1.1.96"/>
    </reaction>
</comment>
<reference evidence="5 6" key="1">
    <citation type="submission" date="2024-04" db="EMBL/GenBank/DDBJ databases">
        <title>Tritrichomonas musculus Genome.</title>
        <authorList>
            <person name="Alves-Ferreira E."/>
            <person name="Grigg M."/>
            <person name="Lorenzi H."/>
            <person name="Galac M."/>
        </authorList>
    </citation>
    <scope>NUCLEOTIDE SEQUENCE [LARGE SCALE GENOMIC DNA]</scope>
    <source>
        <strain evidence="5 6">EAF2021</strain>
    </source>
</reference>
<evidence type="ECO:0000313" key="5">
    <source>
        <dbReference type="EMBL" id="KAK8886967.1"/>
    </source>
</evidence>
<evidence type="ECO:0000256" key="4">
    <source>
        <dbReference type="ARBA" id="ARBA00048018"/>
    </source>
</evidence>
<name>A0ABR2K924_9EUKA</name>
<proteinExistence type="inferred from homology"/>
<evidence type="ECO:0000256" key="1">
    <source>
        <dbReference type="ARBA" id="ARBA00009673"/>
    </source>
</evidence>
<dbReference type="Proteomes" id="UP001470230">
    <property type="component" value="Unassembled WGS sequence"/>
</dbReference>
<dbReference type="SUPFAM" id="SSF69500">
    <property type="entry name" value="DTD-like"/>
    <property type="match status" value="1"/>
</dbReference>
<accession>A0ABR2K924</accession>
<dbReference type="EC" id="3.1.1.96" evidence="2"/>
<comment type="catalytic activity">
    <reaction evidence="4">
        <text>a D-aminoacyl-tRNA + H2O = a tRNA + a D-alpha-amino acid + H(+)</text>
        <dbReference type="Rhea" id="RHEA:13953"/>
        <dbReference type="Rhea" id="RHEA-COMP:10123"/>
        <dbReference type="Rhea" id="RHEA-COMP:10124"/>
        <dbReference type="ChEBI" id="CHEBI:15377"/>
        <dbReference type="ChEBI" id="CHEBI:15378"/>
        <dbReference type="ChEBI" id="CHEBI:59871"/>
        <dbReference type="ChEBI" id="CHEBI:78442"/>
        <dbReference type="ChEBI" id="CHEBI:79333"/>
        <dbReference type="EC" id="3.1.1.96"/>
    </reaction>
</comment>
<keyword evidence="6" id="KW-1185">Reference proteome</keyword>
<evidence type="ECO:0000313" key="6">
    <source>
        <dbReference type="Proteomes" id="UP001470230"/>
    </source>
</evidence>
<dbReference type="Gene3D" id="3.50.80.10">
    <property type="entry name" value="D-tyrosyl-tRNA(Tyr) deacylase"/>
    <property type="match status" value="1"/>
</dbReference>
<comment type="caution">
    <text evidence="5">The sequence shown here is derived from an EMBL/GenBank/DDBJ whole genome shotgun (WGS) entry which is preliminary data.</text>
</comment>
<dbReference type="EMBL" id="JAPFFF010000006">
    <property type="protein sequence ID" value="KAK8886967.1"/>
    <property type="molecule type" value="Genomic_DNA"/>
</dbReference>